<evidence type="ECO:0000313" key="8">
    <source>
        <dbReference type="Proteomes" id="UP000003963"/>
    </source>
</evidence>
<dbReference type="InterPro" id="IPR050091">
    <property type="entry name" value="PKS_NRPS_Biosynth_Enz"/>
</dbReference>
<dbReference type="SUPFAM" id="SSF47336">
    <property type="entry name" value="ACP-like"/>
    <property type="match status" value="1"/>
</dbReference>
<feature type="region of interest" description="Disordered" evidence="5">
    <location>
        <begin position="160"/>
        <end position="185"/>
    </location>
</feature>
<dbReference type="PANTHER" id="PTHR43775:SF51">
    <property type="entry name" value="INACTIVE PHENOLPHTHIOCEROL SYNTHESIS POLYKETIDE SYNTHASE TYPE I PKS1-RELATED"/>
    <property type="match status" value="1"/>
</dbReference>
<dbReference type="Proteomes" id="UP000003963">
    <property type="component" value="Unassembled WGS sequence"/>
</dbReference>
<organism evidence="7 8">
    <name type="scientific">Streptomyces himastatinicus ATCC 53653</name>
    <dbReference type="NCBI Taxonomy" id="457427"/>
    <lineage>
        <taxon>Bacteria</taxon>
        <taxon>Bacillati</taxon>
        <taxon>Actinomycetota</taxon>
        <taxon>Actinomycetes</taxon>
        <taxon>Kitasatosporales</taxon>
        <taxon>Streptomycetaceae</taxon>
        <taxon>Streptomyces</taxon>
        <taxon>Streptomyces violaceusniger group</taxon>
    </lineage>
</organism>
<dbReference type="EMBL" id="GG657754">
    <property type="protein sequence ID" value="EFL28160.1"/>
    <property type="molecule type" value="Genomic_DNA"/>
</dbReference>
<keyword evidence="2" id="KW-0597">Phosphoprotein</keyword>
<dbReference type="GO" id="GO:0017000">
    <property type="term" value="P:antibiotic biosynthetic process"/>
    <property type="evidence" value="ECO:0007669"/>
    <property type="project" value="UniProtKB-ARBA"/>
</dbReference>
<dbReference type="PANTHER" id="PTHR43775">
    <property type="entry name" value="FATTY ACID SYNTHASE"/>
    <property type="match status" value="1"/>
</dbReference>
<dbReference type="GO" id="GO:0004312">
    <property type="term" value="F:fatty acid synthase activity"/>
    <property type="evidence" value="ECO:0007669"/>
    <property type="project" value="TreeGrafter"/>
</dbReference>
<evidence type="ECO:0000256" key="1">
    <source>
        <dbReference type="ARBA" id="ARBA00022450"/>
    </source>
</evidence>
<dbReference type="InterPro" id="IPR020806">
    <property type="entry name" value="PKS_PP-bd"/>
</dbReference>
<evidence type="ECO:0000259" key="6">
    <source>
        <dbReference type="PROSITE" id="PS50075"/>
    </source>
</evidence>
<reference evidence="7 8" key="1">
    <citation type="submission" date="2009-02" db="EMBL/GenBank/DDBJ databases">
        <title>Annotation of Streptomyces hygroscopicus strain ATCC 53653.</title>
        <authorList>
            <consortium name="The Broad Institute Genome Sequencing Platform"/>
            <consortium name="Broad Institute Microbial Sequencing Center"/>
            <person name="Fischbach M."/>
            <person name="Godfrey P."/>
            <person name="Ward D."/>
            <person name="Young S."/>
            <person name="Zeng Q."/>
            <person name="Koehrsen M."/>
            <person name="Alvarado L."/>
            <person name="Berlin A.M."/>
            <person name="Bochicchio J."/>
            <person name="Borenstein D."/>
            <person name="Chapman S.B."/>
            <person name="Chen Z."/>
            <person name="Engels R."/>
            <person name="Freedman E."/>
            <person name="Gellesch M."/>
            <person name="Goldberg J."/>
            <person name="Griggs A."/>
            <person name="Gujja S."/>
            <person name="Heilman E.R."/>
            <person name="Heiman D.I."/>
            <person name="Hepburn T.A."/>
            <person name="Howarth C."/>
            <person name="Jen D."/>
            <person name="Larson L."/>
            <person name="Lewis B."/>
            <person name="Mehta T."/>
            <person name="Park D."/>
            <person name="Pearson M."/>
            <person name="Richards J."/>
            <person name="Roberts A."/>
            <person name="Saif S."/>
            <person name="Shea T.D."/>
            <person name="Shenoy N."/>
            <person name="Sisk P."/>
            <person name="Stolte C."/>
            <person name="Sykes S.N."/>
            <person name="Thomson T."/>
            <person name="Walk T."/>
            <person name="White J."/>
            <person name="Yandava C."/>
            <person name="Straight P."/>
            <person name="Clardy J."/>
            <person name="Hung D."/>
            <person name="Kolter R."/>
            <person name="Mekalanos J."/>
            <person name="Walker S."/>
            <person name="Walsh C.T."/>
            <person name="Wieland-Brown L.C."/>
            <person name="Haas B."/>
            <person name="Nusbaum C."/>
            <person name="Birren B."/>
        </authorList>
    </citation>
    <scope>NUCLEOTIDE SEQUENCE [LARGE SCALE GENOMIC DNA]</scope>
    <source>
        <strain evidence="7 8">ATCC 53653</strain>
    </source>
</reference>
<name>D9WQM7_9ACTN</name>
<accession>D9WQM7</accession>
<dbReference type="Gene3D" id="1.10.1200.10">
    <property type="entry name" value="ACP-like"/>
    <property type="match status" value="1"/>
</dbReference>
<evidence type="ECO:0000256" key="2">
    <source>
        <dbReference type="ARBA" id="ARBA00022553"/>
    </source>
</evidence>
<dbReference type="GO" id="GO:0006633">
    <property type="term" value="P:fatty acid biosynthetic process"/>
    <property type="evidence" value="ECO:0007669"/>
    <property type="project" value="TreeGrafter"/>
</dbReference>
<dbReference type="InterPro" id="IPR036736">
    <property type="entry name" value="ACP-like_sf"/>
</dbReference>
<dbReference type="Pfam" id="PF00550">
    <property type="entry name" value="PP-binding"/>
    <property type="match status" value="1"/>
</dbReference>
<dbReference type="FunFam" id="1.10.1200.10:FF:000007">
    <property type="entry name" value="Probable polyketide synthase pks17"/>
    <property type="match status" value="1"/>
</dbReference>
<keyword evidence="8" id="KW-1185">Reference proteome</keyword>
<dbReference type="SMART" id="SM01294">
    <property type="entry name" value="PKS_PP_betabranch"/>
    <property type="match status" value="1"/>
</dbReference>
<evidence type="ECO:0000256" key="3">
    <source>
        <dbReference type="ARBA" id="ARBA00022679"/>
    </source>
</evidence>
<dbReference type="HOGENOM" id="CLU_000022_54_2_11"/>
<dbReference type="PROSITE" id="PS50075">
    <property type="entry name" value="CARRIER"/>
    <property type="match status" value="1"/>
</dbReference>
<dbReference type="SMART" id="SM00823">
    <property type="entry name" value="PKS_PP"/>
    <property type="match status" value="1"/>
</dbReference>
<dbReference type="STRING" id="457427.SSOG_07874"/>
<feature type="domain" description="Carrier" evidence="6">
    <location>
        <begin position="39"/>
        <end position="114"/>
    </location>
</feature>
<protein>
    <submittedName>
        <fullName evidence="7">Modular polyketide synthase</fullName>
    </submittedName>
</protein>
<sequence length="199" mass="21085">MLQGLVRSRARRAAATGGAAAPDTLRQRIAPHDEATQLDILLTYIRGQVAAVLGHGSPDAIDADSGFLEMGLDSLTTVEFRNNLNHATGLRLPPTTLFDYPTPVQLASMLRAELAPVRAPDEVPQALVAELDRLESSLRTAVPGVRTAVAARMQALLLKLDGPGPEGADPEQPGAEGVTIESATDDEIFDFIDNELGLS</sequence>
<dbReference type="InterPro" id="IPR009081">
    <property type="entry name" value="PP-bd_ACP"/>
</dbReference>
<evidence type="ECO:0000313" key="7">
    <source>
        <dbReference type="EMBL" id="EFL28160.1"/>
    </source>
</evidence>
<gene>
    <name evidence="7" type="ORF">SSOG_07874</name>
</gene>
<keyword evidence="1" id="KW-0596">Phosphopantetheine</keyword>
<keyword evidence="4" id="KW-0511">Multifunctional enzyme</keyword>
<evidence type="ECO:0000256" key="5">
    <source>
        <dbReference type="SAM" id="MobiDB-lite"/>
    </source>
</evidence>
<evidence type="ECO:0000256" key="4">
    <source>
        <dbReference type="ARBA" id="ARBA00023268"/>
    </source>
</evidence>
<dbReference type="GO" id="GO:0031177">
    <property type="term" value="F:phosphopantetheine binding"/>
    <property type="evidence" value="ECO:0007669"/>
    <property type="project" value="InterPro"/>
</dbReference>
<dbReference type="AlphaFoldDB" id="D9WQM7"/>
<keyword evidence="3" id="KW-0808">Transferase</keyword>
<proteinExistence type="predicted"/>